<dbReference type="OrthoDB" id="264795at2759"/>
<dbReference type="InterPro" id="IPR005062">
    <property type="entry name" value="SAC3/GANP/THP3_conserved"/>
</dbReference>
<name>A0A5N6KWB5_9ROSI</name>
<feature type="compositionally biased region" description="Polar residues" evidence="1">
    <location>
        <begin position="67"/>
        <end position="76"/>
    </location>
</feature>
<feature type="compositionally biased region" description="Basic and acidic residues" evidence="1">
    <location>
        <begin position="873"/>
        <end position="889"/>
    </location>
</feature>
<feature type="compositionally biased region" description="Basic and acidic residues" evidence="1">
    <location>
        <begin position="831"/>
        <end position="840"/>
    </location>
</feature>
<feature type="compositionally biased region" description="Polar residues" evidence="1">
    <location>
        <begin position="50"/>
        <end position="59"/>
    </location>
</feature>
<reference evidence="3 4" key="1">
    <citation type="submission" date="2019-06" db="EMBL/GenBank/DDBJ databases">
        <title>A chromosomal-level reference genome of Carpinus fangiana (Coryloideae, Betulaceae).</title>
        <authorList>
            <person name="Yang X."/>
            <person name="Wang Z."/>
            <person name="Zhang L."/>
            <person name="Hao G."/>
            <person name="Liu J."/>
            <person name="Yang Y."/>
        </authorList>
    </citation>
    <scope>NUCLEOTIDE SEQUENCE [LARGE SCALE GENOMIC DNA]</scope>
    <source>
        <strain evidence="3">Cfa_2016G</strain>
        <tissue evidence="3">Leaf</tissue>
    </source>
</reference>
<comment type="caution">
    <text evidence="3">The sequence shown here is derived from an EMBL/GenBank/DDBJ whole genome shotgun (WGS) entry which is preliminary data.</text>
</comment>
<feature type="compositionally biased region" description="Low complexity" evidence="1">
    <location>
        <begin position="603"/>
        <end position="619"/>
    </location>
</feature>
<organism evidence="3 4">
    <name type="scientific">Carpinus fangiana</name>
    <dbReference type="NCBI Taxonomy" id="176857"/>
    <lineage>
        <taxon>Eukaryota</taxon>
        <taxon>Viridiplantae</taxon>
        <taxon>Streptophyta</taxon>
        <taxon>Embryophyta</taxon>
        <taxon>Tracheophyta</taxon>
        <taxon>Spermatophyta</taxon>
        <taxon>Magnoliopsida</taxon>
        <taxon>eudicotyledons</taxon>
        <taxon>Gunneridae</taxon>
        <taxon>Pentapetalae</taxon>
        <taxon>rosids</taxon>
        <taxon>fabids</taxon>
        <taxon>Fagales</taxon>
        <taxon>Betulaceae</taxon>
        <taxon>Carpinus</taxon>
    </lineage>
</organism>
<evidence type="ECO:0000259" key="2">
    <source>
        <dbReference type="Pfam" id="PF03399"/>
    </source>
</evidence>
<feature type="compositionally biased region" description="Acidic residues" evidence="1">
    <location>
        <begin position="1389"/>
        <end position="1411"/>
    </location>
</feature>
<feature type="compositionally biased region" description="Gly residues" evidence="1">
    <location>
        <begin position="1"/>
        <end position="10"/>
    </location>
</feature>
<feature type="region of interest" description="Disordered" evidence="1">
    <location>
        <begin position="819"/>
        <end position="841"/>
    </location>
</feature>
<feature type="region of interest" description="Disordered" evidence="1">
    <location>
        <begin position="1288"/>
        <end position="1472"/>
    </location>
</feature>
<feature type="compositionally biased region" description="Acidic residues" evidence="1">
    <location>
        <begin position="1425"/>
        <end position="1447"/>
    </location>
</feature>
<dbReference type="GO" id="GO:0070390">
    <property type="term" value="C:transcription export complex 2"/>
    <property type="evidence" value="ECO:0007669"/>
    <property type="project" value="TreeGrafter"/>
</dbReference>
<feature type="compositionally biased region" description="Low complexity" evidence="1">
    <location>
        <begin position="1288"/>
        <end position="1309"/>
    </location>
</feature>
<dbReference type="GO" id="GO:0006406">
    <property type="term" value="P:mRNA export from nucleus"/>
    <property type="evidence" value="ECO:0007669"/>
    <property type="project" value="TreeGrafter"/>
</dbReference>
<dbReference type="GO" id="GO:0005737">
    <property type="term" value="C:cytoplasm"/>
    <property type="evidence" value="ECO:0007669"/>
    <property type="project" value="TreeGrafter"/>
</dbReference>
<feature type="region of interest" description="Disordered" evidence="1">
    <location>
        <begin position="1210"/>
        <end position="1262"/>
    </location>
</feature>
<dbReference type="Gene3D" id="1.25.40.990">
    <property type="match status" value="1"/>
</dbReference>
<proteinExistence type="predicted"/>
<feature type="region of interest" description="Disordered" evidence="1">
    <location>
        <begin position="1"/>
        <end position="92"/>
    </location>
</feature>
<dbReference type="PANTHER" id="PTHR12436:SF3">
    <property type="entry name" value="GERMINAL-CENTER ASSOCIATED NUCLEAR PROTEIN"/>
    <property type="match status" value="1"/>
</dbReference>
<dbReference type="PANTHER" id="PTHR12436">
    <property type="entry name" value="80 KDA MCM3-ASSOCIATED PROTEIN"/>
    <property type="match status" value="1"/>
</dbReference>
<feature type="compositionally biased region" description="Basic and acidic residues" evidence="1">
    <location>
        <begin position="1022"/>
        <end position="1031"/>
    </location>
</feature>
<feature type="compositionally biased region" description="Polar residues" evidence="1">
    <location>
        <begin position="1319"/>
        <end position="1330"/>
    </location>
</feature>
<protein>
    <recommendedName>
        <fullName evidence="2">SAC3/GANP/THP3 conserved domain-containing protein</fullName>
    </recommendedName>
</protein>
<dbReference type="Proteomes" id="UP000327013">
    <property type="component" value="Unassembled WGS sequence"/>
</dbReference>
<feature type="domain" description="SAC3/GANP/THP3 conserved" evidence="2">
    <location>
        <begin position="141"/>
        <end position="462"/>
    </location>
</feature>
<dbReference type="EMBL" id="VIBQ01000014">
    <property type="protein sequence ID" value="KAB8349639.1"/>
    <property type="molecule type" value="Genomic_DNA"/>
</dbReference>
<feature type="region of interest" description="Disordered" evidence="1">
    <location>
        <begin position="714"/>
        <end position="740"/>
    </location>
</feature>
<accession>A0A5N6KWB5</accession>
<dbReference type="InterPro" id="IPR045107">
    <property type="entry name" value="SAC3/GANP/THP3"/>
</dbReference>
<evidence type="ECO:0000256" key="1">
    <source>
        <dbReference type="SAM" id="MobiDB-lite"/>
    </source>
</evidence>
<sequence length="1472" mass="162688">MLPSRGGAGSQRGAASNRRARGAFAKRGSSTSRAGQPHKADANKDATPPTLATNASKTTGLPGKGPSQPTKNNTIRPTAPAFAPKQVSHTNSTDYSARYETLKKARQQERKRAIADGFLADPDHPRSLANAITPVGTCQDMCAEFERVERAVQQDVWAIEKLQDKSGPDEARMVKKFRRAAAGLEEQLPSDLRPPQTLKRTIDFLFNDVLRNAASLANVHYFIWDRTRAVRNDFSIQQVSKPEDLQIAVDCYERIARFHIVSLHQLSGPERPYDNYDSQQEREQLDKTLLSLIQYYDDYRGKITLPNEAEFRSYSIIFQIQTSTPDLEDRVQTWPKDLATDPRVERALKLYTVSCNSSDPQGPFRRQATAHPIAQANWAKFWMLIKSSEISYLMACVAEIYFPYVRRMAINALLEAYKHGGKDRSGKSIANEDWSIDEMRDVLGLVSVEDVEDFLTHANLDVGTRSDGTRFFDLTTTSGKISMPPVVPASKIVEQKRFGRKLTAVVNGMSIHAAQAAGLAEPVEEDEESLFVPDTRKQEESIPKNIFGGFGVNVDQQNIFGAPNLFPVGEDKAKKSVRFSDETKQSSKLEPMFQFPSSTPEIPAASTLFSSSNSTSTGFNPPPTKGPFPKAAPADQQQLQQPVIDNTEQQIAEKAEREKREAEEMAAREAAAREAAARETREAQERAAREQEARLREARERALQEKIARERVAQERARQEAEARHAAERQRQEQERLAREREREREQALSVIAEQVAFGDKGLLDQFIEFKLEAMIKQAAAQVEEERAMEAADWFRDNVLRNRYGRLWRGICVKRRLQRRGAEKRKRAKREAHLRAEHAKSTSIEAELEDFRRRSGISRDDSVSVGSSQPSNKENDPDQAVQRDLDDTRPRKRASRHVMSGALPSPLNPSASHASDFGASLLLNHGDHRMRPPPPPYQDDELGQSFRTSHSDSRGSSLNRSVGDIESIRSTYLPSNANMSDQSGAQYGQRYDTTRSTYFKLRAMGLDPNSNTLYPERNAPSSDRKRSRLSEVDLADAIPRKRAHTLNGGSYSPFSATNSPPQPVVGSVEQPPNGSTDVDDDDDGDDPILAIARRARTAMQEGSSLAREATRMLSSTPDRTGSHSAQHQRHQSHSAISHNGLSTSRFSASNRSTFDSPRKPNAAVSRFLHRVSKDSRDQYARDAAVELAEEEAKEEARKKARADKEIREAEEAVVRAREHQSVPQTSSMLQGTISASGPTSGLPSTVNAFAPPPTANQLPPKSFASFASFGHASAISSSASTTSQFSAFAHPAPSTVPSTTSPCLPSSNPAATKLPPHSTAPSSQTTSSRTAPAAPVKDHTLPRAAVPQVLQQTARRQKQQQQQQQQQAARPAAKASLPRGNMFAALMNGDDEEDEDDVDNGDDDGQQEDREDSGSVGFSENEGLHDEEDDDDEDDSDEGDEDGDEAEGGDRAAQATKWQGKGGTSVEDAIEL</sequence>
<feature type="compositionally biased region" description="Basic and acidic residues" evidence="1">
    <location>
        <begin position="577"/>
        <end position="587"/>
    </location>
</feature>
<feature type="region of interest" description="Disordered" evidence="1">
    <location>
        <begin position="1005"/>
        <end position="1160"/>
    </location>
</feature>
<evidence type="ECO:0000313" key="3">
    <source>
        <dbReference type="EMBL" id="KAB8349639.1"/>
    </source>
</evidence>
<gene>
    <name evidence="3" type="ORF">FH972_023658</name>
</gene>
<feature type="compositionally biased region" description="Polar residues" evidence="1">
    <location>
        <begin position="1221"/>
        <end position="1247"/>
    </location>
</feature>
<feature type="region of interest" description="Disordered" evidence="1">
    <location>
        <begin position="855"/>
        <end position="965"/>
    </location>
</feature>
<feature type="compositionally biased region" description="Acidic residues" evidence="1">
    <location>
        <begin position="1077"/>
        <end position="1086"/>
    </location>
</feature>
<feature type="region of interest" description="Disordered" evidence="1">
    <location>
        <begin position="652"/>
        <end position="692"/>
    </location>
</feature>
<dbReference type="Pfam" id="PF03399">
    <property type="entry name" value="SAC3_GANP"/>
    <property type="match status" value="1"/>
</dbReference>
<feature type="compositionally biased region" description="Low complexity" evidence="1">
    <location>
        <begin position="1351"/>
        <end position="1375"/>
    </location>
</feature>
<evidence type="ECO:0000313" key="4">
    <source>
        <dbReference type="Proteomes" id="UP000327013"/>
    </source>
</evidence>
<keyword evidence="4" id="KW-1185">Reference proteome</keyword>
<feature type="compositionally biased region" description="Polar residues" evidence="1">
    <location>
        <begin position="1047"/>
        <end position="1059"/>
    </location>
</feature>
<feature type="compositionally biased region" description="Low complexity" evidence="1">
    <location>
        <begin position="629"/>
        <end position="639"/>
    </location>
</feature>
<feature type="region of interest" description="Disordered" evidence="1">
    <location>
        <begin position="577"/>
        <end position="639"/>
    </location>
</feature>
<feature type="compositionally biased region" description="Basic and acidic residues" evidence="1">
    <location>
        <begin position="1210"/>
        <end position="1220"/>
    </location>
</feature>
<feature type="compositionally biased region" description="Polar residues" evidence="1">
    <location>
        <begin position="1139"/>
        <end position="1155"/>
    </location>
</feature>
<feature type="compositionally biased region" description="Basic residues" evidence="1">
    <location>
        <begin position="819"/>
        <end position="830"/>
    </location>
</feature>